<proteinExistence type="predicted"/>
<dbReference type="AlphaFoldDB" id="A0A0A8XWN5"/>
<dbReference type="EMBL" id="GBRH01280825">
    <property type="protein sequence ID" value="JAD17070.1"/>
    <property type="molecule type" value="Transcribed_RNA"/>
</dbReference>
<reference evidence="1" key="1">
    <citation type="submission" date="2014-09" db="EMBL/GenBank/DDBJ databases">
        <authorList>
            <person name="Magalhaes I.L.F."/>
            <person name="Oliveira U."/>
            <person name="Santos F.R."/>
            <person name="Vidigal T.H.D.A."/>
            <person name="Brescovit A.D."/>
            <person name="Santos A.J."/>
        </authorList>
    </citation>
    <scope>NUCLEOTIDE SEQUENCE</scope>
    <source>
        <tissue evidence="1">Shoot tissue taken approximately 20 cm above the soil surface</tissue>
    </source>
</reference>
<name>A0A0A8XWN5_ARUDO</name>
<accession>A0A0A8XWN5</accession>
<evidence type="ECO:0000313" key="1">
    <source>
        <dbReference type="EMBL" id="JAD17070.1"/>
    </source>
</evidence>
<protein>
    <submittedName>
        <fullName evidence="1">Uncharacterized protein</fullName>
    </submittedName>
</protein>
<organism evidence="1">
    <name type="scientific">Arundo donax</name>
    <name type="common">Giant reed</name>
    <name type="synonym">Donax arundinaceus</name>
    <dbReference type="NCBI Taxonomy" id="35708"/>
    <lineage>
        <taxon>Eukaryota</taxon>
        <taxon>Viridiplantae</taxon>
        <taxon>Streptophyta</taxon>
        <taxon>Embryophyta</taxon>
        <taxon>Tracheophyta</taxon>
        <taxon>Spermatophyta</taxon>
        <taxon>Magnoliopsida</taxon>
        <taxon>Liliopsida</taxon>
        <taxon>Poales</taxon>
        <taxon>Poaceae</taxon>
        <taxon>PACMAD clade</taxon>
        <taxon>Arundinoideae</taxon>
        <taxon>Arundineae</taxon>
        <taxon>Arundo</taxon>
    </lineage>
</organism>
<reference evidence="1" key="2">
    <citation type="journal article" date="2015" name="Data Brief">
        <title>Shoot transcriptome of the giant reed, Arundo donax.</title>
        <authorList>
            <person name="Barrero R.A."/>
            <person name="Guerrero F.D."/>
            <person name="Moolhuijzen P."/>
            <person name="Goolsby J.A."/>
            <person name="Tidwell J."/>
            <person name="Bellgard S.E."/>
            <person name="Bellgard M.I."/>
        </authorList>
    </citation>
    <scope>NUCLEOTIDE SEQUENCE</scope>
    <source>
        <tissue evidence="1">Shoot tissue taken approximately 20 cm above the soil surface</tissue>
    </source>
</reference>
<sequence length="93" mass="10792">MKNIEQSNLAGYSNILKNIIREDEMLRGGLLPVWIWRRRFCRCMDMSRFNFSIPMAPRRLGSTREFKGGHLRFSSLSSSPSLSPPSYMCIFIS</sequence>